<dbReference type="InterPro" id="IPR046528">
    <property type="entry name" value="DUF6593"/>
</dbReference>
<organism evidence="2 3">
    <name type="scientific">Marasmius oreades</name>
    <name type="common">fairy-ring Marasmius</name>
    <dbReference type="NCBI Taxonomy" id="181124"/>
    <lineage>
        <taxon>Eukaryota</taxon>
        <taxon>Fungi</taxon>
        <taxon>Dikarya</taxon>
        <taxon>Basidiomycota</taxon>
        <taxon>Agaricomycotina</taxon>
        <taxon>Agaricomycetes</taxon>
        <taxon>Agaricomycetidae</taxon>
        <taxon>Agaricales</taxon>
        <taxon>Marasmiineae</taxon>
        <taxon>Marasmiaceae</taxon>
        <taxon>Marasmius</taxon>
    </lineage>
</organism>
<reference evidence="2" key="1">
    <citation type="journal article" date="2021" name="Genome Biol. Evol.">
        <title>The assembled and annotated genome of the fairy-ring fungus Marasmius oreades.</title>
        <authorList>
            <person name="Hiltunen M."/>
            <person name="Ament-Velasquez S.L."/>
            <person name="Johannesson H."/>
        </authorList>
    </citation>
    <scope>NUCLEOTIDE SEQUENCE</scope>
    <source>
        <strain evidence="2">03SP1</strain>
    </source>
</reference>
<dbReference type="Pfam" id="PF20236">
    <property type="entry name" value="DUF6593"/>
    <property type="match status" value="1"/>
</dbReference>
<accession>A0A9P7ULS9</accession>
<dbReference type="OrthoDB" id="3021178at2759"/>
<comment type="caution">
    <text evidence="2">The sequence shown here is derived from an EMBL/GenBank/DDBJ whole genome shotgun (WGS) entry which is preliminary data.</text>
</comment>
<name>A0A9P7ULS9_9AGAR</name>
<dbReference type="Proteomes" id="UP001049176">
    <property type="component" value="Chromosome 11"/>
</dbReference>
<protein>
    <recommendedName>
        <fullName evidence="1">DUF6593 domain-containing protein</fullName>
    </recommendedName>
</protein>
<feature type="domain" description="DUF6593" evidence="1">
    <location>
        <begin position="10"/>
        <end position="163"/>
    </location>
</feature>
<dbReference type="AlphaFoldDB" id="A0A9P7ULS9"/>
<sequence>MDLVFSSPTPHNASISLQTGELVYEISTNDTKPDSLGLGLGARRTVVKKFSVETPSMTPTEIGYIELHTLHDDRCEVYGRDVRPKDKRKWTSSNGQEYTWQKKDKVSLLDGYQNTVAVYEPQLSGFPSDKPRSPSRLSISPGAGYGRIVDEILITFLYVQQKNATTSKSEGMSNLVGNVVGAFGYAGVAC</sequence>
<gene>
    <name evidence="2" type="ORF">E1B28_003032</name>
</gene>
<dbReference type="RefSeq" id="XP_043001942.1">
    <property type="nucleotide sequence ID" value="XM_043159987.1"/>
</dbReference>
<evidence type="ECO:0000313" key="2">
    <source>
        <dbReference type="EMBL" id="KAG7085471.1"/>
    </source>
</evidence>
<keyword evidence="3" id="KW-1185">Reference proteome</keyword>
<proteinExistence type="predicted"/>
<evidence type="ECO:0000313" key="3">
    <source>
        <dbReference type="Proteomes" id="UP001049176"/>
    </source>
</evidence>
<dbReference type="KEGG" id="more:E1B28_003032"/>
<dbReference type="EMBL" id="CM032191">
    <property type="protein sequence ID" value="KAG7085471.1"/>
    <property type="molecule type" value="Genomic_DNA"/>
</dbReference>
<dbReference type="GeneID" id="66072108"/>
<evidence type="ECO:0000259" key="1">
    <source>
        <dbReference type="Pfam" id="PF20236"/>
    </source>
</evidence>